<evidence type="ECO:0000313" key="1">
    <source>
        <dbReference type="EMBL" id="RZM82616.1"/>
    </source>
</evidence>
<dbReference type="Proteomes" id="UP000292459">
    <property type="component" value="Unassembled WGS sequence"/>
</dbReference>
<reference evidence="1 2" key="1">
    <citation type="submission" date="2018-11" db="EMBL/GenBank/DDBJ databases">
        <title>Whole genome sequencing of an environmental sample.</title>
        <authorList>
            <person name="Sarangi A.N."/>
            <person name="Singh D."/>
            <person name="Tripathy S."/>
        </authorList>
    </citation>
    <scope>NUCLEOTIDE SEQUENCE [LARGE SCALE GENOMIC DNA]</scope>
    <source>
        <strain evidence="1 2">Lakshadweep</strain>
    </source>
</reference>
<dbReference type="InterPro" id="IPR013815">
    <property type="entry name" value="ATP_grasp_subdomain_1"/>
</dbReference>
<accession>A0A4Q7EHN5</accession>
<dbReference type="Gene3D" id="3.40.50.20">
    <property type="match status" value="1"/>
</dbReference>
<organism evidence="1 2">
    <name type="scientific">Leptolyngbya iicbica LK</name>
    <dbReference type="NCBI Taxonomy" id="2294035"/>
    <lineage>
        <taxon>Bacteria</taxon>
        <taxon>Bacillati</taxon>
        <taxon>Cyanobacteriota</taxon>
        <taxon>Cyanophyceae</taxon>
        <taxon>Leptolyngbyales</taxon>
        <taxon>Leptolyngbyaceae</taxon>
        <taxon>Leptolyngbya group</taxon>
        <taxon>Leptolyngbya</taxon>
        <taxon>Leptolyngbya iicbica</taxon>
    </lineage>
</organism>
<proteinExistence type="predicted"/>
<dbReference type="Pfam" id="PF15632">
    <property type="entry name" value="ATPgrasp_Ter"/>
    <property type="match status" value="1"/>
</dbReference>
<name>A0A4Q7EHN5_9CYAN</name>
<comment type="caution">
    <text evidence="1">The sequence shown here is derived from an EMBL/GenBank/DDBJ whole genome shotgun (WGS) entry which is preliminary data.</text>
</comment>
<protein>
    <submittedName>
        <fullName evidence="1">ATP-grasp domain-containing protein</fullName>
    </submittedName>
</protein>
<gene>
    <name evidence="1" type="ORF">DYY88_05115</name>
</gene>
<dbReference type="GO" id="GO:0005524">
    <property type="term" value="F:ATP binding"/>
    <property type="evidence" value="ECO:0007669"/>
    <property type="project" value="InterPro"/>
</dbReference>
<evidence type="ECO:0000313" key="2">
    <source>
        <dbReference type="Proteomes" id="UP000292459"/>
    </source>
</evidence>
<dbReference type="Gene3D" id="3.30.470.20">
    <property type="entry name" value="ATP-grasp fold, B domain"/>
    <property type="match status" value="1"/>
</dbReference>
<dbReference type="EMBL" id="QVFV01000001">
    <property type="protein sequence ID" value="RZM82616.1"/>
    <property type="molecule type" value="Genomic_DNA"/>
</dbReference>
<sequence>MGGFTTRLVFSMKLGNVLITGCAGDIAISILRILREVAPLSRIFGSDIHDDHPGQLLYDKCLVLPKASDSDYFRKIAEVVETYAVNVIIPTSESEIYEFDALRCSGSEFAFLFSQQYILMANSKSIEIGKDKLKTARYLQSQGLPFPWSVPVSEGSPREIPCILKKACSQGSKHIYQINHLSDVAFFGEKHQDWIWQELLGPNNQEYTCGLFSSKSGEVRQIVLRRKLVGGLTGSAQVIVDTSISDLLVELAKSLQLSGSINVQLRLTERGPVIFEVNPRFSSTVRFRHLLGFCDVVWSLQDKFGYTIDPYTPPEENTRMYKVAEELLLTN</sequence>
<dbReference type="AlphaFoldDB" id="A0A4Q7EHN5"/>
<dbReference type="Gene3D" id="3.30.1490.20">
    <property type="entry name" value="ATP-grasp fold, A domain"/>
    <property type="match status" value="1"/>
</dbReference>
<dbReference type="OrthoDB" id="9803907at2"/>
<dbReference type="SUPFAM" id="SSF56059">
    <property type="entry name" value="Glutathione synthetase ATP-binding domain-like"/>
    <property type="match status" value="1"/>
</dbReference>
<keyword evidence="2" id="KW-1185">Reference proteome</keyword>